<dbReference type="SUPFAM" id="SSF141130">
    <property type="entry name" value="Acetamidase/Formamidase-like"/>
    <property type="match status" value="1"/>
</dbReference>
<sequence length="307" mass="32322">MPTHATIHQHHLGWDHNEPPVAHIAPGETLELNCQEASGGQIGPASTLAQFRDYDTRRANPLTGPVYVDGAAPGDALAVTVTGLATSGWGWTGVLPDFGLLADAFPQHHLIISRHDDRTIEFLPGVHLPLRPFIGTLGVAPAASGRHSVIPPRRVGGNMDCRDLIAGSRVILPVEVPGALLSVGDTHAAQGDGEVCGTAIESPMTCQLQIDLLKGAAPAYPQLEVPAGPLRRETDQGFLVTTGIGPDLMTATRDAVRGLIDVLGQRHGMAPEDAYCLASVSADLHISEVVDAPNWLVSAYFPNAIMG</sequence>
<dbReference type="Proteomes" id="UP001204445">
    <property type="component" value="Unassembled WGS sequence"/>
</dbReference>
<dbReference type="PANTHER" id="PTHR31891">
    <property type="entry name" value="FORMAMIDASE C869.04-RELATED"/>
    <property type="match status" value="1"/>
</dbReference>
<comment type="caution">
    <text evidence="1">The sequence shown here is derived from an EMBL/GenBank/DDBJ whole genome shotgun (WGS) entry which is preliminary data.</text>
</comment>
<dbReference type="Gene3D" id="2.60.120.580">
    <property type="entry name" value="Acetamidase/Formamidase-like domains"/>
    <property type="match status" value="2"/>
</dbReference>
<dbReference type="InterPro" id="IPR004304">
    <property type="entry name" value="FmdA_AmdA"/>
</dbReference>
<dbReference type="GO" id="GO:0016811">
    <property type="term" value="F:hydrolase activity, acting on carbon-nitrogen (but not peptide) bonds, in linear amides"/>
    <property type="evidence" value="ECO:0007669"/>
    <property type="project" value="InterPro"/>
</dbReference>
<evidence type="ECO:0000313" key="2">
    <source>
        <dbReference type="Proteomes" id="UP001204445"/>
    </source>
</evidence>
<evidence type="ECO:0000313" key="1">
    <source>
        <dbReference type="EMBL" id="MCS3903548.1"/>
    </source>
</evidence>
<dbReference type="Gene3D" id="3.10.28.20">
    <property type="entry name" value="Acetamidase/Formamidase-like domains"/>
    <property type="match status" value="1"/>
</dbReference>
<dbReference type="RefSeq" id="WP_259055386.1">
    <property type="nucleotide sequence ID" value="NZ_JANUCT010000009.1"/>
</dbReference>
<gene>
    <name evidence="1" type="ORF">J2T55_001574</name>
</gene>
<dbReference type="AlphaFoldDB" id="A0AAE3L4A1"/>
<keyword evidence="2" id="KW-1185">Reference proteome</keyword>
<name>A0AAE3L4A1_9GAMM</name>
<dbReference type="Pfam" id="PF03069">
    <property type="entry name" value="FmdA_AmdA"/>
    <property type="match status" value="2"/>
</dbReference>
<protein>
    <submittedName>
        <fullName evidence="1">Acetamidase/formamidase</fullName>
    </submittedName>
</protein>
<proteinExistence type="predicted"/>
<reference evidence="1" key="1">
    <citation type="submission" date="2022-08" db="EMBL/GenBank/DDBJ databases">
        <title>Genomic Encyclopedia of Type Strains, Phase III (KMG-III): the genomes of soil and plant-associated and newly described type strains.</title>
        <authorList>
            <person name="Whitman W."/>
        </authorList>
    </citation>
    <scope>NUCLEOTIDE SEQUENCE</scope>
    <source>
        <strain evidence="1">HMT 1</strain>
    </source>
</reference>
<organism evidence="1 2">
    <name type="scientific">Methylohalomonas lacus</name>
    <dbReference type="NCBI Taxonomy" id="398773"/>
    <lineage>
        <taxon>Bacteria</taxon>
        <taxon>Pseudomonadati</taxon>
        <taxon>Pseudomonadota</taxon>
        <taxon>Gammaproteobacteria</taxon>
        <taxon>Methylohalomonadales</taxon>
        <taxon>Methylohalomonadaceae</taxon>
        <taxon>Methylohalomonas</taxon>
    </lineage>
</organism>
<dbReference type="EMBL" id="JANUCT010000009">
    <property type="protein sequence ID" value="MCS3903548.1"/>
    <property type="molecule type" value="Genomic_DNA"/>
</dbReference>
<accession>A0AAE3L4A1</accession>
<dbReference type="PANTHER" id="PTHR31891:SF1">
    <property type="entry name" value="FORMAMIDASE C869.04-RELATED"/>
    <property type="match status" value="1"/>
</dbReference>